<protein>
    <recommendedName>
        <fullName evidence="13">Ig-like domain-containing protein</fullName>
    </recommendedName>
</protein>
<evidence type="ECO:0000256" key="4">
    <source>
        <dbReference type="ARBA" id="ARBA00022451"/>
    </source>
</evidence>
<feature type="transmembrane region" description="Helical" evidence="12">
    <location>
        <begin position="395"/>
        <end position="418"/>
    </location>
</feature>
<accession>A0A8C2MJY3</accession>
<dbReference type="InterPro" id="IPR011162">
    <property type="entry name" value="MHC_I/II-like_Ag-recog"/>
</dbReference>
<dbReference type="SMART" id="SM00407">
    <property type="entry name" value="IGc1"/>
    <property type="match status" value="3"/>
</dbReference>
<keyword evidence="6" id="KW-0391">Immunity</keyword>
<dbReference type="Proteomes" id="UP000694386">
    <property type="component" value="Unplaced"/>
</dbReference>
<evidence type="ECO:0000256" key="1">
    <source>
        <dbReference type="ARBA" id="ARBA00002297"/>
    </source>
</evidence>
<dbReference type="InterPro" id="IPR003597">
    <property type="entry name" value="Ig_C1-set"/>
</dbReference>
<dbReference type="InterPro" id="IPR037055">
    <property type="entry name" value="MHC_I-like_Ag-recog_sf"/>
</dbReference>
<evidence type="ECO:0000256" key="6">
    <source>
        <dbReference type="ARBA" id="ARBA00022859"/>
    </source>
</evidence>
<evidence type="ECO:0000256" key="7">
    <source>
        <dbReference type="ARBA" id="ARBA00022989"/>
    </source>
</evidence>
<keyword evidence="10" id="KW-0325">Glycoprotein</keyword>
<sequence>MEHCAPWVDQQQPEYWEKLTVDMLSGLESCKVLLKEVLLIYNQSETGYHTVEFRMSCDVLPGSNYIHGQYEIIINGLDYIALNEDLSTWTAVGKAAEILTQQWEKIGHTKTLRPFLEGECVQRLHSHLDYGKEILLRRDTPKLHVTHKITLTWQKDGSNQNLDMEVIETRPAGDGTFQKWAAVVVPPGEEQSYTCHVNHEGLPEPLTLRWEPPQPSVPIMPIVIGLILGAVLMGAVVTFLIRKWRNKVGKAAEILTQEWDKTVFVKSVTSFLKNKCVTFLLQHLDYGKEFLLRTDIPKFHVTHKVRADGTITLRCWALDFYHSDITLTWQRDGSNQNLDIEVMDTRPARDGTFQKWAAVVVPLGEEQRYTCHVYYEGLPEPLTLRWEPPQLSVPIMPIVTGLVLGVVLMGAVVTFLIWKRRNKGSHSLTYLQTLLTWPDPLASHFIGSAYLDDIHIERLNTITQTPKLEHCAPWLDQQQPEYWEQSTLGMLNLRDFYKRLLKKVLHIYNQSETGYHTVQFRMSCDVLPGVNYIRGQYEMIFNGHDYIALNEDLTTWTAVGKAAEVLSQEFEKKSYAKNLRPLLEGECVQSLLAQLDYGKEILLRKDIPKLHVTHKVRADGNITLRCWAQDFYHAEITLTWQKDGSNQNLDMEVIETRPAGDGTFQKWAAVVVPPGEEQRYTCHVNHEGLPESITLRWEPPQPSVPIMPIVTGLVLGAVLMGAVVTFLIWKWRSKGKKRSGSEFICPWEYQAQLRVCPAS</sequence>
<comment type="function">
    <text evidence="1">Involved in the presentation of foreign antigens to the immune system.</text>
</comment>
<dbReference type="Pfam" id="PF00129">
    <property type="entry name" value="MHC_I"/>
    <property type="match status" value="2"/>
</dbReference>
<reference evidence="14" key="2">
    <citation type="submission" date="2025-09" db="UniProtKB">
        <authorList>
            <consortium name="Ensembl"/>
        </authorList>
    </citation>
    <scope>IDENTIFICATION</scope>
</reference>
<feature type="transmembrane region" description="Helical" evidence="12">
    <location>
        <begin position="219"/>
        <end position="241"/>
    </location>
</feature>
<evidence type="ECO:0000256" key="11">
    <source>
        <dbReference type="RuleBase" id="RU004439"/>
    </source>
</evidence>
<dbReference type="PROSITE" id="PS00290">
    <property type="entry name" value="IG_MHC"/>
    <property type="match status" value="2"/>
</dbReference>
<dbReference type="AlphaFoldDB" id="A0A8C2MJY3"/>
<dbReference type="SUPFAM" id="SSF54452">
    <property type="entry name" value="MHC antigen-recognition domain"/>
    <property type="match status" value="3"/>
</dbReference>
<evidence type="ECO:0000256" key="5">
    <source>
        <dbReference type="ARBA" id="ARBA00022692"/>
    </source>
</evidence>
<dbReference type="GO" id="GO:0005615">
    <property type="term" value="C:extracellular space"/>
    <property type="evidence" value="ECO:0007669"/>
    <property type="project" value="TreeGrafter"/>
</dbReference>
<dbReference type="GO" id="GO:0002476">
    <property type="term" value="P:antigen processing and presentation of endogenous peptide antigen via MHC class Ib"/>
    <property type="evidence" value="ECO:0007669"/>
    <property type="project" value="TreeGrafter"/>
</dbReference>
<keyword evidence="4" id="KW-0490">MHC I</keyword>
<feature type="domain" description="Ig-like" evidence="13">
    <location>
        <begin position="297"/>
        <end position="385"/>
    </location>
</feature>
<comment type="subcellular location">
    <subcellularLocation>
        <location evidence="2">Membrane</location>
        <topology evidence="2">Single-pass type I membrane protein</topology>
    </subcellularLocation>
</comment>
<dbReference type="Gene3D" id="3.30.500.10">
    <property type="entry name" value="MHC class I-like antigen recognition-like"/>
    <property type="match status" value="3"/>
</dbReference>
<dbReference type="FunFam" id="2.60.40.10:FF:000014">
    <property type="entry name" value="H-2 class I histocompatibility antigen, alpha chain"/>
    <property type="match status" value="3"/>
</dbReference>
<dbReference type="PROSITE" id="PS50835">
    <property type="entry name" value="IG_LIKE"/>
    <property type="match status" value="2"/>
</dbReference>
<dbReference type="Pfam" id="PF07654">
    <property type="entry name" value="C1-set"/>
    <property type="match status" value="3"/>
</dbReference>
<dbReference type="InterPro" id="IPR001039">
    <property type="entry name" value="MHC_I_a_a1/a2"/>
</dbReference>
<dbReference type="GO" id="GO:0009897">
    <property type="term" value="C:external side of plasma membrane"/>
    <property type="evidence" value="ECO:0007669"/>
    <property type="project" value="TreeGrafter"/>
</dbReference>
<dbReference type="FunFam" id="3.30.500.10:FF:000001">
    <property type="entry name" value="H-2 class I histocompatibility antigen, alpha chain"/>
    <property type="match status" value="1"/>
</dbReference>
<name>A0A8C2MJY3_CRIGR</name>
<dbReference type="InterPro" id="IPR050208">
    <property type="entry name" value="MHC_class-I_related"/>
</dbReference>
<dbReference type="PANTHER" id="PTHR16675:SF169">
    <property type="entry name" value="HLA CLASS I HISTOCOMPATIBILITY ANTIGEN, ALPHA CHAIN G"/>
    <property type="match status" value="1"/>
</dbReference>
<evidence type="ECO:0000313" key="15">
    <source>
        <dbReference type="Proteomes" id="UP000694386"/>
    </source>
</evidence>
<dbReference type="GO" id="GO:0006955">
    <property type="term" value="P:immune response"/>
    <property type="evidence" value="ECO:0007669"/>
    <property type="project" value="TreeGrafter"/>
</dbReference>
<evidence type="ECO:0000313" key="14">
    <source>
        <dbReference type="Ensembl" id="ENSCGRP00001019943.1"/>
    </source>
</evidence>
<keyword evidence="5 12" id="KW-0812">Transmembrane</keyword>
<dbReference type="GO" id="GO:0042605">
    <property type="term" value="F:peptide antigen binding"/>
    <property type="evidence" value="ECO:0007669"/>
    <property type="project" value="TreeGrafter"/>
</dbReference>
<dbReference type="GO" id="GO:0001916">
    <property type="term" value="P:positive regulation of T cell mediated cytotoxicity"/>
    <property type="evidence" value="ECO:0007669"/>
    <property type="project" value="TreeGrafter"/>
</dbReference>
<dbReference type="InterPro" id="IPR003006">
    <property type="entry name" value="Ig/MHC_CS"/>
</dbReference>
<dbReference type="InterPro" id="IPR011161">
    <property type="entry name" value="MHC_I-like_Ag-recog"/>
</dbReference>
<evidence type="ECO:0000256" key="9">
    <source>
        <dbReference type="ARBA" id="ARBA00023157"/>
    </source>
</evidence>
<dbReference type="CDD" id="cd07698">
    <property type="entry name" value="IgC1_MHC_I_alpha3"/>
    <property type="match status" value="3"/>
</dbReference>
<dbReference type="InterPro" id="IPR013783">
    <property type="entry name" value="Ig-like_fold"/>
</dbReference>
<dbReference type="InterPro" id="IPR036179">
    <property type="entry name" value="Ig-like_dom_sf"/>
</dbReference>
<evidence type="ECO:0000259" key="13">
    <source>
        <dbReference type="PROSITE" id="PS50835"/>
    </source>
</evidence>
<comment type="similarity">
    <text evidence="3 11">Belongs to the MHC class I family.</text>
</comment>
<evidence type="ECO:0000256" key="10">
    <source>
        <dbReference type="ARBA" id="ARBA00023180"/>
    </source>
</evidence>
<dbReference type="GO" id="GO:0002486">
    <property type="term" value="P:antigen processing and presentation of endogenous peptide antigen via MHC class I via ER pathway, TAP-independent"/>
    <property type="evidence" value="ECO:0007669"/>
    <property type="project" value="TreeGrafter"/>
</dbReference>
<proteinExistence type="inferred from homology"/>
<dbReference type="GO" id="GO:0030670">
    <property type="term" value="C:phagocytic vesicle membrane"/>
    <property type="evidence" value="ECO:0007669"/>
    <property type="project" value="UniProtKB-ARBA"/>
</dbReference>
<dbReference type="GO" id="GO:0098553">
    <property type="term" value="C:lumenal side of endoplasmic reticulum membrane"/>
    <property type="evidence" value="ECO:0007669"/>
    <property type="project" value="UniProtKB-ARBA"/>
</dbReference>
<dbReference type="PRINTS" id="PR01638">
    <property type="entry name" value="MHCCLASSI"/>
</dbReference>
<keyword evidence="8 12" id="KW-0472">Membrane</keyword>
<organism evidence="14 15">
    <name type="scientific">Cricetulus griseus</name>
    <name type="common">Chinese hamster</name>
    <name type="synonym">Cricetulus barabensis griseus</name>
    <dbReference type="NCBI Taxonomy" id="10029"/>
    <lineage>
        <taxon>Eukaryota</taxon>
        <taxon>Metazoa</taxon>
        <taxon>Chordata</taxon>
        <taxon>Craniata</taxon>
        <taxon>Vertebrata</taxon>
        <taxon>Euteleostomi</taxon>
        <taxon>Mammalia</taxon>
        <taxon>Eutheria</taxon>
        <taxon>Euarchontoglires</taxon>
        <taxon>Glires</taxon>
        <taxon>Rodentia</taxon>
        <taxon>Myomorpha</taxon>
        <taxon>Muroidea</taxon>
        <taxon>Cricetidae</taxon>
        <taxon>Cricetinae</taxon>
        <taxon>Cricetulus</taxon>
    </lineage>
</organism>
<dbReference type="Ensembl" id="ENSCGRT00001024187.1">
    <property type="protein sequence ID" value="ENSCGRP00001019943.1"/>
    <property type="gene ID" value="ENSCGRG00001019233.1"/>
</dbReference>
<evidence type="ECO:0000256" key="3">
    <source>
        <dbReference type="ARBA" id="ARBA00006909"/>
    </source>
</evidence>
<reference evidence="14" key="1">
    <citation type="submission" date="2025-08" db="UniProtKB">
        <authorList>
            <consortium name="Ensembl"/>
        </authorList>
    </citation>
    <scope>IDENTIFICATION</scope>
</reference>
<feature type="domain" description="Ig-like" evidence="13">
    <location>
        <begin position="608"/>
        <end position="694"/>
    </location>
</feature>
<dbReference type="GO" id="GO:0042612">
    <property type="term" value="C:MHC class I protein complex"/>
    <property type="evidence" value="ECO:0007669"/>
    <property type="project" value="UniProtKB-KW"/>
</dbReference>
<dbReference type="PANTHER" id="PTHR16675">
    <property type="entry name" value="MHC CLASS I-RELATED"/>
    <property type="match status" value="1"/>
</dbReference>
<feature type="transmembrane region" description="Helical" evidence="12">
    <location>
        <begin position="706"/>
        <end position="729"/>
    </location>
</feature>
<dbReference type="Gene3D" id="2.60.40.10">
    <property type="entry name" value="Immunoglobulins"/>
    <property type="match status" value="3"/>
</dbReference>
<dbReference type="GO" id="GO:0005102">
    <property type="term" value="F:signaling receptor binding"/>
    <property type="evidence" value="ECO:0007669"/>
    <property type="project" value="TreeGrafter"/>
</dbReference>
<keyword evidence="9" id="KW-1015">Disulfide bond</keyword>
<keyword evidence="7 12" id="KW-1133">Transmembrane helix</keyword>
<evidence type="ECO:0000256" key="8">
    <source>
        <dbReference type="ARBA" id="ARBA00023136"/>
    </source>
</evidence>
<dbReference type="SUPFAM" id="SSF48726">
    <property type="entry name" value="Immunoglobulin"/>
    <property type="match status" value="3"/>
</dbReference>
<dbReference type="InterPro" id="IPR007110">
    <property type="entry name" value="Ig-like_dom"/>
</dbReference>
<evidence type="ECO:0000256" key="2">
    <source>
        <dbReference type="ARBA" id="ARBA00004479"/>
    </source>
</evidence>
<evidence type="ECO:0000256" key="12">
    <source>
        <dbReference type="SAM" id="Phobius"/>
    </source>
</evidence>